<keyword evidence="6 7" id="KW-0472">Membrane</keyword>
<dbReference type="RefSeq" id="WP_070159704.1">
    <property type="nucleotide sequence ID" value="NZ_BAAAVT010000003.1"/>
</dbReference>
<dbReference type="Gene3D" id="1.10.3720.10">
    <property type="entry name" value="MetI-like"/>
    <property type="match status" value="1"/>
</dbReference>
<comment type="similarity">
    <text evidence="7">Belongs to the binding-protein-dependent transport system permease family.</text>
</comment>
<proteinExistence type="inferred from homology"/>
<keyword evidence="2 7" id="KW-0813">Transport</keyword>
<comment type="caution">
    <text evidence="9">The sequence shown here is derived from an EMBL/GenBank/DDBJ whole genome shotgun (WGS) entry which is preliminary data.</text>
</comment>
<dbReference type="InterPro" id="IPR000515">
    <property type="entry name" value="MetI-like"/>
</dbReference>
<reference evidence="10" key="1">
    <citation type="journal article" date="2019" name="Int. J. Syst. Evol. Microbiol.">
        <title>The Global Catalogue of Microorganisms (GCM) 10K type strain sequencing project: providing services to taxonomists for standard genome sequencing and annotation.</title>
        <authorList>
            <consortium name="The Broad Institute Genomics Platform"/>
            <consortium name="The Broad Institute Genome Sequencing Center for Infectious Disease"/>
            <person name="Wu L."/>
            <person name="Ma J."/>
        </authorList>
    </citation>
    <scope>NUCLEOTIDE SEQUENCE [LARGE SCALE GENOMIC DNA]</scope>
    <source>
        <strain evidence="10">JCM 14309</strain>
    </source>
</reference>
<feature type="transmembrane region" description="Helical" evidence="7">
    <location>
        <begin position="17"/>
        <end position="37"/>
    </location>
</feature>
<organism evidence="9 10">
    <name type="scientific">Nesterenkonia aethiopica</name>
    <dbReference type="NCBI Taxonomy" id="269144"/>
    <lineage>
        <taxon>Bacteria</taxon>
        <taxon>Bacillati</taxon>
        <taxon>Actinomycetota</taxon>
        <taxon>Actinomycetes</taxon>
        <taxon>Micrococcales</taxon>
        <taxon>Micrococcaceae</taxon>
        <taxon>Nesterenkonia</taxon>
    </lineage>
</organism>
<feature type="transmembrane region" description="Helical" evidence="7">
    <location>
        <begin position="79"/>
        <end position="100"/>
    </location>
</feature>
<dbReference type="PROSITE" id="PS50928">
    <property type="entry name" value="ABC_TM1"/>
    <property type="match status" value="1"/>
</dbReference>
<feature type="domain" description="ABC transmembrane type-1" evidence="8">
    <location>
        <begin position="77"/>
        <end position="269"/>
    </location>
</feature>
<dbReference type="PANTHER" id="PTHR32243">
    <property type="entry name" value="MALTOSE TRANSPORT SYSTEM PERMEASE-RELATED"/>
    <property type="match status" value="1"/>
</dbReference>
<evidence type="ECO:0000256" key="5">
    <source>
        <dbReference type="ARBA" id="ARBA00022989"/>
    </source>
</evidence>
<protein>
    <submittedName>
        <fullName evidence="9">ABC transporter permease subunit</fullName>
    </submittedName>
</protein>
<evidence type="ECO:0000256" key="4">
    <source>
        <dbReference type="ARBA" id="ARBA00022692"/>
    </source>
</evidence>
<dbReference type="CDD" id="cd06261">
    <property type="entry name" value="TM_PBP2"/>
    <property type="match status" value="1"/>
</dbReference>
<feature type="transmembrane region" description="Helical" evidence="7">
    <location>
        <begin position="248"/>
        <end position="269"/>
    </location>
</feature>
<dbReference type="InterPro" id="IPR035906">
    <property type="entry name" value="MetI-like_sf"/>
</dbReference>
<dbReference type="PANTHER" id="PTHR32243:SF18">
    <property type="entry name" value="INNER MEMBRANE ABC TRANSPORTER PERMEASE PROTEIN YCJP"/>
    <property type="match status" value="1"/>
</dbReference>
<dbReference type="EMBL" id="BAAAVT010000003">
    <property type="protein sequence ID" value="GAA3054169.1"/>
    <property type="molecule type" value="Genomic_DNA"/>
</dbReference>
<feature type="transmembrane region" description="Helical" evidence="7">
    <location>
        <begin position="189"/>
        <end position="211"/>
    </location>
</feature>
<evidence type="ECO:0000256" key="3">
    <source>
        <dbReference type="ARBA" id="ARBA00022475"/>
    </source>
</evidence>
<sequence length="284" mass="30752">MTSTTPLRPRRTASRQALNITALAVALLWIFPIYWMVNVSLQPNAQMRLEGPTWVPLDFTPDAYLGVLSDSSFWTAMRMSMQVSLLAVAVALFSATLAAVALSRFRFRSRTAIIITVLVVQMIPAEALFISQFRMLSGWGLVNTTLGLSLLYVGTVMPFIVWMLKGFVDGVPVDLEEAAMIDGCTKVGAFFRVTFPLLGPGLVATGVFGFLVSWNEFTLALVMLSSGGRVTLPVWLQGFQEGMSGTDWAGIMAGSALIAIPVLILFSIVQRRMASGMVSGAVKG</sequence>
<dbReference type="SUPFAM" id="SSF161098">
    <property type="entry name" value="MetI-like"/>
    <property type="match status" value="1"/>
</dbReference>
<accession>A0ABP6LSW6</accession>
<evidence type="ECO:0000256" key="2">
    <source>
        <dbReference type="ARBA" id="ARBA00022448"/>
    </source>
</evidence>
<dbReference type="InterPro" id="IPR050901">
    <property type="entry name" value="BP-dep_ABC_trans_perm"/>
</dbReference>
<keyword evidence="4 7" id="KW-0812">Transmembrane</keyword>
<comment type="subcellular location">
    <subcellularLocation>
        <location evidence="1 7">Cell membrane</location>
        <topology evidence="1 7">Multi-pass membrane protein</topology>
    </subcellularLocation>
</comment>
<evidence type="ECO:0000313" key="10">
    <source>
        <dbReference type="Proteomes" id="UP001500236"/>
    </source>
</evidence>
<evidence type="ECO:0000256" key="7">
    <source>
        <dbReference type="RuleBase" id="RU363032"/>
    </source>
</evidence>
<gene>
    <name evidence="9" type="ORF">GCM10010529_05190</name>
</gene>
<evidence type="ECO:0000256" key="1">
    <source>
        <dbReference type="ARBA" id="ARBA00004651"/>
    </source>
</evidence>
<dbReference type="Proteomes" id="UP001500236">
    <property type="component" value="Unassembled WGS sequence"/>
</dbReference>
<dbReference type="Pfam" id="PF00528">
    <property type="entry name" value="BPD_transp_1"/>
    <property type="match status" value="1"/>
</dbReference>
<evidence type="ECO:0000259" key="8">
    <source>
        <dbReference type="PROSITE" id="PS50928"/>
    </source>
</evidence>
<name>A0ABP6LSW6_9MICC</name>
<feature type="transmembrane region" description="Helical" evidence="7">
    <location>
        <begin position="112"/>
        <end position="130"/>
    </location>
</feature>
<evidence type="ECO:0000256" key="6">
    <source>
        <dbReference type="ARBA" id="ARBA00023136"/>
    </source>
</evidence>
<keyword evidence="10" id="KW-1185">Reference proteome</keyword>
<feature type="transmembrane region" description="Helical" evidence="7">
    <location>
        <begin position="150"/>
        <end position="168"/>
    </location>
</feature>
<keyword evidence="5 7" id="KW-1133">Transmembrane helix</keyword>
<evidence type="ECO:0000313" key="9">
    <source>
        <dbReference type="EMBL" id="GAA3054169.1"/>
    </source>
</evidence>
<keyword evidence="3" id="KW-1003">Cell membrane</keyword>